<dbReference type="Proteomes" id="UP000059074">
    <property type="component" value="Unassembled WGS sequence"/>
</dbReference>
<dbReference type="PATRIC" id="fig|121290.4.peg.1913"/>
<dbReference type="AlphaFoldDB" id="A0A109B954"/>
<evidence type="ECO:0000313" key="2">
    <source>
        <dbReference type="Proteomes" id="UP000059074"/>
    </source>
</evidence>
<dbReference type="EMBL" id="LMTR01000092">
    <property type="protein sequence ID" value="KWT64370.1"/>
    <property type="molecule type" value="Genomic_DNA"/>
</dbReference>
<keyword evidence="2" id="KW-1185">Reference proteome</keyword>
<sequence>MRVVPYALSVRGSFLSPRDLDAELAVVGVAVGVFIDADKI</sequence>
<accession>A0A109B954</accession>
<organism evidence="1 2">
    <name type="scientific">Hyphomicrobium sulfonivorans</name>
    <dbReference type="NCBI Taxonomy" id="121290"/>
    <lineage>
        <taxon>Bacteria</taxon>
        <taxon>Pseudomonadati</taxon>
        <taxon>Pseudomonadota</taxon>
        <taxon>Alphaproteobacteria</taxon>
        <taxon>Hyphomicrobiales</taxon>
        <taxon>Hyphomicrobiaceae</taxon>
        <taxon>Hyphomicrobium</taxon>
    </lineage>
</organism>
<name>A0A109B954_HYPSL</name>
<proteinExistence type="predicted"/>
<gene>
    <name evidence="1" type="ORF">APY04_3262</name>
</gene>
<reference evidence="1 2" key="1">
    <citation type="submission" date="2015-10" db="EMBL/GenBank/DDBJ databases">
        <title>Transcriptomic analysis of a linuron degrading triple-species bacterial consortium.</title>
        <authorList>
            <person name="Albers P."/>
        </authorList>
    </citation>
    <scope>NUCLEOTIDE SEQUENCE [LARGE SCALE GENOMIC DNA]</scope>
    <source>
        <strain evidence="1 2">WDL6</strain>
    </source>
</reference>
<protein>
    <submittedName>
        <fullName evidence="1">Uncharacterized protein</fullName>
    </submittedName>
</protein>
<comment type="caution">
    <text evidence="1">The sequence shown here is derived from an EMBL/GenBank/DDBJ whole genome shotgun (WGS) entry which is preliminary data.</text>
</comment>
<evidence type="ECO:0000313" key="1">
    <source>
        <dbReference type="EMBL" id="KWT64370.1"/>
    </source>
</evidence>